<dbReference type="GO" id="GO:0005886">
    <property type="term" value="C:plasma membrane"/>
    <property type="evidence" value="ECO:0007669"/>
    <property type="project" value="TreeGrafter"/>
</dbReference>
<accession>A0A2H0UG83</accession>
<comment type="caution">
    <text evidence="6">The sequence shown here is derived from an EMBL/GenBank/DDBJ whole genome shotgun (WGS) entry which is preliminary data.</text>
</comment>
<keyword evidence="3" id="KW-0812">Transmembrane</keyword>
<feature type="domain" description="Penicillin-binding protein transpeptidase" evidence="4">
    <location>
        <begin position="250"/>
        <end position="554"/>
    </location>
</feature>
<dbReference type="InterPro" id="IPR036138">
    <property type="entry name" value="PBP_dimer_sf"/>
</dbReference>
<keyword evidence="3" id="KW-1133">Transmembrane helix</keyword>
<dbReference type="GO" id="GO:0071555">
    <property type="term" value="P:cell wall organization"/>
    <property type="evidence" value="ECO:0007669"/>
    <property type="project" value="TreeGrafter"/>
</dbReference>
<organism evidence="6 7">
    <name type="scientific">Candidatus Kaiserbacteria bacterium CG10_big_fil_rev_8_21_14_0_10_45_20</name>
    <dbReference type="NCBI Taxonomy" id="1974607"/>
    <lineage>
        <taxon>Bacteria</taxon>
        <taxon>Candidatus Kaiseribacteriota</taxon>
    </lineage>
</organism>
<keyword evidence="2 3" id="KW-0472">Membrane</keyword>
<dbReference type="EMBL" id="PFBH01000005">
    <property type="protein sequence ID" value="PIR85412.1"/>
    <property type="molecule type" value="Genomic_DNA"/>
</dbReference>
<dbReference type="InterPro" id="IPR012338">
    <property type="entry name" value="Beta-lactam/transpept-like"/>
</dbReference>
<gene>
    <name evidence="6" type="ORF">COU15_01115</name>
</gene>
<evidence type="ECO:0008006" key="8">
    <source>
        <dbReference type="Google" id="ProtNLM"/>
    </source>
</evidence>
<feature type="domain" description="Penicillin-binding protein dimerisation" evidence="5">
    <location>
        <begin position="75"/>
        <end position="187"/>
    </location>
</feature>
<evidence type="ECO:0000313" key="7">
    <source>
        <dbReference type="Proteomes" id="UP000229315"/>
    </source>
</evidence>
<feature type="transmembrane region" description="Helical" evidence="3">
    <location>
        <begin position="7"/>
        <end position="28"/>
    </location>
</feature>
<name>A0A2H0UG83_9BACT</name>
<reference evidence="7" key="1">
    <citation type="submission" date="2017-09" db="EMBL/GenBank/DDBJ databases">
        <title>Depth-based differentiation of microbial function through sediment-hosted aquifers and enrichment of novel symbionts in the deep terrestrial subsurface.</title>
        <authorList>
            <person name="Probst A.J."/>
            <person name="Ladd B."/>
            <person name="Jarett J.K."/>
            <person name="Geller-Mcgrath D.E."/>
            <person name="Sieber C.M.K."/>
            <person name="Emerson J.B."/>
            <person name="Anantharaman K."/>
            <person name="Thomas B.C."/>
            <person name="Malmstrom R."/>
            <person name="Stieglmeier M."/>
            <person name="Klingl A."/>
            <person name="Woyke T."/>
            <person name="Ryan C.M."/>
            <person name="Banfield J.F."/>
        </authorList>
    </citation>
    <scope>NUCLEOTIDE SEQUENCE [LARGE SCALE GENOMIC DNA]</scope>
</reference>
<protein>
    <recommendedName>
        <fullName evidence="8">Penicillin-binding protein transpeptidase domain-containing protein</fullName>
    </recommendedName>
</protein>
<comment type="subcellular location">
    <subcellularLocation>
        <location evidence="1">Membrane</location>
    </subcellularLocation>
</comment>
<evidence type="ECO:0000256" key="3">
    <source>
        <dbReference type="SAM" id="Phobius"/>
    </source>
</evidence>
<dbReference type="InterPro" id="IPR050515">
    <property type="entry name" value="Beta-lactam/transpept"/>
</dbReference>
<sequence>MRASFAFRVRLFAIAIVLVSLFFIIRLYDIQIVKGHIYKERAESQYLNESIDHFDRGTIFFNPVKGPPIAGATLSSGYRIAVVPKEITNAEEMYTILSGYIQLDREEFIARATKIDDPYEEIAHRVPSEVAQRIREAKLPGIRLAREKWRDYPAGESAANVLGFIGYGNGDTLSGQYGLERFYDSVLTKDNTGAVLNFFADLFADIKGRLSDSAQRPGADILTAIEPTVQSFSEDLLRRYVEDWSPQEVAMVIVEPDTGRVITMAVLPTFNPGEIATSDPSTFANPLVENVYEFGSIVKALTMASGIDSGAVTPETEYVDKGFAVYDGSRISNFDGRARGRVSMQEVLSQSLNTGVAFVVEEMGTDTFREYIEKFGLREETGVDLPNEAQPITGNMDSPRTIEYVTASFGQGIAVTPIAMVRALATLANGGVVPSPHVAIELQYPGSFPKKLGWAPERRALSESATEATTKMLVEVVDSALRGGSVKILEMSVAAKTGTAQIALPNARGYYDDRYLHSFFGYFPAYNPEYLIFMYSVAPQGARYASETLTNPFMETVRFLISYYDIPPDRASYE</sequence>
<dbReference type="PANTHER" id="PTHR30627:SF1">
    <property type="entry name" value="PEPTIDOGLYCAN D,D-TRANSPEPTIDASE FTSI"/>
    <property type="match status" value="1"/>
</dbReference>
<dbReference type="SUPFAM" id="SSF56601">
    <property type="entry name" value="beta-lactamase/transpeptidase-like"/>
    <property type="match status" value="1"/>
</dbReference>
<dbReference type="Gene3D" id="3.30.450.330">
    <property type="match status" value="1"/>
</dbReference>
<dbReference type="GO" id="GO:0008658">
    <property type="term" value="F:penicillin binding"/>
    <property type="evidence" value="ECO:0007669"/>
    <property type="project" value="InterPro"/>
</dbReference>
<evidence type="ECO:0000313" key="6">
    <source>
        <dbReference type="EMBL" id="PIR85412.1"/>
    </source>
</evidence>
<dbReference type="PANTHER" id="PTHR30627">
    <property type="entry name" value="PEPTIDOGLYCAN D,D-TRANSPEPTIDASE"/>
    <property type="match status" value="1"/>
</dbReference>
<dbReference type="SUPFAM" id="SSF56519">
    <property type="entry name" value="Penicillin binding protein dimerisation domain"/>
    <property type="match status" value="1"/>
</dbReference>
<dbReference type="Proteomes" id="UP000229315">
    <property type="component" value="Unassembled WGS sequence"/>
</dbReference>
<dbReference type="InterPro" id="IPR005311">
    <property type="entry name" value="PBP_dimer"/>
</dbReference>
<dbReference type="Gene3D" id="3.90.1310.10">
    <property type="entry name" value="Penicillin-binding protein 2a (Domain 2)"/>
    <property type="match status" value="1"/>
</dbReference>
<evidence type="ECO:0000256" key="2">
    <source>
        <dbReference type="ARBA" id="ARBA00023136"/>
    </source>
</evidence>
<dbReference type="Pfam" id="PF03717">
    <property type="entry name" value="PBP_dimer"/>
    <property type="match status" value="1"/>
</dbReference>
<dbReference type="Gene3D" id="3.40.710.10">
    <property type="entry name" value="DD-peptidase/beta-lactamase superfamily"/>
    <property type="match status" value="1"/>
</dbReference>
<evidence type="ECO:0000259" key="5">
    <source>
        <dbReference type="Pfam" id="PF03717"/>
    </source>
</evidence>
<evidence type="ECO:0000256" key="1">
    <source>
        <dbReference type="ARBA" id="ARBA00004370"/>
    </source>
</evidence>
<dbReference type="InterPro" id="IPR001460">
    <property type="entry name" value="PCN-bd_Tpept"/>
</dbReference>
<evidence type="ECO:0000259" key="4">
    <source>
        <dbReference type="Pfam" id="PF00905"/>
    </source>
</evidence>
<proteinExistence type="predicted"/>
<dbReference type="Pfam" id="PF00905">
    <property type="entry name" value="Transpeptidase"/>
    <property type="match status" value="1"/>
</dbReference>
<dbReference type="AlphaFoldDB" id="A0A2H0UG83"/>